<gene>
    <name evidence="1" type="ORF">M123_3995</name>
</gene>
<evidence type="ECO:0000313" key="1">
    <source>
        <dbReference type="EMBL" id="EXZ71757.1"/>
    </source>
</evidence>
<dbReference type="AlphaFoldDB" id="A0A016BSK2"/>
<organism evidence="1 2">
    <name type="scientific">Bacteroides fragilis str. 3976T8</name>
    <dbReference type="NCBI Taxonomy" id="1339314"/>
    <lineage>
        <taxon>Bacteria</taxon>
        <taxon>Pseudomonadati</taxon>
        <taxon>Bacteroidota</taxon>
        <taxon>Bacteroidia</taxon>
        <taxon>Bacteroidales</taxon>
        <taxon>Bacteroidaceae</taxon>
        <taxon>Bacteroides</taxon>
    </lineage>
</organism>
<proteinExistence type="predicted"/>
<reference evidence="1 2" key="1">
    <citation type="submission" date="2014-02" db="EMBL/GenBank/DDBJ databases">
        <authorList>
            <person name="Sears C."/>
            <person name="Carroll K."/>
            <person name="Sack B.R."/>
            <person name="Qadri F."/>
            <person name="Myers L.L."/>
            <person name="Chung G.-T."/>
            <person name="Escheverria P."/>
            <person name="Fraser C.M."/>
            <person name="Sadzewicz L."/>
            <person name="Shefchek K.A."/>
            <person name="Tallon L."/>
            <person name="Das S.P."/>
            <person name="Daugherty S."/>
            <person name="Mongodin E.F."/>
        </authorList>
    </citation>
    <scope>NUCLEOTIDE SEQUENCE [LARGE SCALE GENOMIC DNA]</scope>
    <source>
        <strain evidence="1 2">3976T8</strain>
    </source>
</reference>
<dbReference type="PATRIC" id="fig|1339314.3.peg.4145"/>
<dbReference type="EMBL" id="JGDS01000064">
    <property type="protein sequence ID" value="EXZ71757.1"/>
    <property type="molecule type" value="Genomic_DNA"/>
</dbReference>
<comment type="caution">
    <text evidence="1">The sequence shown here is derived from an EMBL/GenBank/DDBJ whole genome shotgun (WGS) entry which is preliminary data.</text>
</comment>
<evidence type="ECO:0000313" key="2">
    <source>
        <dbReference type="Proteomes" id="UP000020938"/>
    </source>
</evidence>
<accession>A0A016BSK2</accession>
<dbReference type="Proteomes" id="UP000020938">
    <property type="component" value="Unassembled WGS sequence"/>
</dbReference>
<protein>
    <submittedName>
        <fullName evidence="1">Uncharacterized protein</fullName>
    </submittedName>
</protein>
<name>A0A016BSK2_BACFG</name>
<sequence length="54" mass="6463">MILPDFDSQERCCYYSAQPVISDVCEISGDYFNKDFSKNYKLDFKLKIVNYFFN</sequence>